<accession>A0ACC0Y1X2</accession>
<keyword evidence="2" id="KW-1185">Reference proteome</keyword>
<proteinExistence type="predicted"/>
<reference evidence="2" key="1">
    <citation type="journal article" date="2023" name="G3 (Bethesda)">
        <title>Genome assembly and association tests identify interacting loci associated with vigor, precocity, and sex in interspecific pistachio rootstocks.</title>
        <authorList>
            <person name="Palmer W."/>
            <person name="Jacygrad E."/>
            <person name="Sagayaradj S."/>
            <person name="Cavanaugh K."/>
            <person name="Han R."/>
            <person name="Bertier L."/>
            <person name="Beede B."/>
            <person name="Kafkas S."/>
            <person name="Golino D."/>
            <person name="Preece J."/>
            <person name="Michelmore R."/>
        </authorList>
    </citation>
    <scope>NUCLEOTIDE SEQUENCE [LARGE SCALE GENOMIC DNA]</scope>
</reference>
<organism evidence="1 2">
    <name type="scientific">Pistacia integerrima</name>
    <dbReference type="NCBI Taxonomy" id="434235"/>
    <lineage>
        <taxon>Eukaryota</taxon>
        <taxon>Viridiplantae</taxon>
        <taxon>Streptophyta</taxon>
        <taxon>Embryophyta</taxon>
        <taxon>Tracheophyta</taxon>
        <taxon>Spermatophyta</taxon>
        <taxon>Magnoliopsida</taxon>
        <taxon>eudicotyledons</taxon>
        <taxon>Gunneridae</taxon>
        <taxon>Pentapetalae</taxon>
        <taxon>rosids</taxon>
        <taxon>malvids</taxon>
        <taxon>Sapindales</taxon>
        <taxon>Anacardiaceae</taxon>
        <taxon>Pistacia</taxon>
    </lineage>
</organism>
<dbReference type="Proteomes" id="UP001163603">
    <property type="component" value="Chromosome 9"/>
</dbReference>
<evidence type="ECO:0000313" key="2">
    <source>
        <dbReference type="Proteomes" id="UP001163603"/>
    </source>
</evidence>
<protein>
    <submittedName>
        <fullName evidence="1">Uncharacterized protein</fullName>
    </submittedName>
</protein>
<comment type="caution">
    <text evidence="1">The sequence shown here is derived from an EMBL/GenBank/DDBJ whole genome shotgun (WGS) entry which is preliminary data.</text>
</comment>
<evidence type="ECO:0000313" key="1">
    <source>
        <dbReference type="EMBL" id="KAJ0028110.1"/>
    </source>
</evidence>
<gene>
    <name evidence="1" type="ORF">Pint_36333</name>
</gene>
<dbReference type="EMBL" id="CM047744">
    <property type="protein sequence ID" value="KAJ0028110.1"/>
    <property type="molecule type" value="Genomic_DNA"/>
</dbReference>
<sequence>MYPVTLCRSELGLDPGCEPSSMYHVGQVVKCRVASSIPASRRINLSFLMKPIRVSEDDLVKLGSIVSGVVDVVTPNAVIVYVNAKGYSKGTISTEHLADHHGHATLMKSVIKPGYEFDQLLVLDIEGNSLLLSAKYSLINSGQQLPSDVSHIHPHTVVHGYICNLIETGCFVRYLGRLTGFAPRSKAMDDQRADLSKAFYVGQSVRSNIVDVGELLEAKFHHNF</sequence>
<name>A0ACC0Y1X2_9ROSI</name>